<evidence type="ECO:0000256" key="10">
    <source>
        <dbReference type="ARBA" id="ARBA00022842"/>
    </source>
</evidence>
<dbReference type="SUPFAM" id="SSF56784">
    <property type="entry name" value="HAD-like"/>
    <property type="match status" value="1"/>
</dbReference>
<dbReference type="Gene3D" id="3.90.550.10">
    <property type="entry name" value="Spore Coat Polysaccharide Biosynthesis Protein SpsA, Chain A"/>
    <property type="match status" value="1"/>
</dbReference>
<dbReference type="InterPro" id="IPR023214">
    <property type="entry name" value="HAD_sf"/>
</dbReference>
<dbReference type="RefSeq" id="WP_146320303.1">
    <property type="nucleotide sequence ID" value="NZ_CP042305.1"/>
</dbReference>
<dbReference type="SFLD" id="SFLDS00003">
    <property type="entry name" value="Haloacid_Dehalogenase"/>
    <property type="match status" value="1"/>
</dbReference>
<dbReference type="EMBL" id="CP042305">
    <property type="protein sequence ID" value="QDZ14940.1"/>
    <property type="molecule type" value="Genomic_DNA"/>
</dbReference>
<dbReference type="AlphaFoldDB" id="A0A5B8M625"/>
<evidence type="ECO:0000256" key="7">
    <source>
        <dbReference type="ARBA" id="ARBA00012491"/>
    </source>
</evidence>
<evidence type="ECO:0000313" key="12">
    <source>
        <dbReference type="Proteomes" id="UP000320216"/>
    </source>
</evidence>
<dbReference type="InterPro" id="IPR029044">
    <property type="entry name" value="Nucleotide-diphossugar_trans"/>
</dbReference>
<dbReference type="UniPathway" id="UPA00628"/>
<dbReference type="Pfam" id="PF08282">
    <property type="entry name" value="Hydrolase_3"/>
    <property type="match status" value="1"/>
</dbReference>
<evidence type="ECO:0000256" key="8">
    <source>
        <dbReference type="ARBA" id="ARBA00022723"/>
    </source>
</evidence>
<dbReference type="OrthoDB" id="9805604at2"/>
<keyword evidence="8" id="KW-0479">Metal-binding</keyword>
<evidence type="ECO:0000256" key="1">
    <source>
        <dbReference type="ARBA" id="ARBA00001862"/>
    </source>
</evidence>
<comment type="cofactor">
    <cofactor evidence="2">
        <name>Mg(2+)</name>
        <dbReference type="ChEBI" id="CHEBI:18420"/>
    </cofactor>
</comment>
<dbReference type="InterPro" id="IPR050793">
    <property type="entry name" value="CMP-NeuNAc_synthase"/>
</dbReference>
<comment type="pathway">
    <text evidence="3">Amino-sugar metabolism; N-acetylneuraminate metabolism.</text>
</comment>
<evidence type="ECO:0000256" key="5">
    <source>
        <dbReference type="ARBA" id="ARBA00010726"/>
    </source>
</evidence>
<dbReference type="InterPro" id="IPR036412">
    <property type="entry name" value="HAD-like_sf"/>
</dbReference>
<evidence type="ECO:0000256" key="4">
    <source>
        <dbReference type="ARBA" id="ARBA00005893"/>
    </source>
</evidence>
<protein>
    <recommendedName>
        <fullName evidence="7">N-acylneuraminate cytidylyltransferase</fullName>
        <ecNumber evidence="7">2.7.7.43</ecNumber>
    </recommendedName>
</protein>
<keyword evidence="9" id="KW-0378">Hydrolase</keyword>
<dbReference type="PANTHER" id="PTHR21485:SF3">
    <property type="entry name" value="N-ACYLNEURAMINATE CYTIDYLYLTRANSFERASE"/>
    <property type="match status" value="1"/>
</dbReference>
<dbReference type="PANTHER" id="PTHR21485">
    <property type="entry name" value="HAD SUPERFAMILY MEMBERS CMAS AND KDSC"/>
    <property type="match status" value="1"/>
</dbReference>
<evidence type="ECO:0000256" key="9">
    <source>
        <dbReference type="ARBA" id="ARBA00022801"/>
    </source>
</evidence>
<evidence type="ECO:0000256" key="3">
    <source>
        <dbReference type="ARBA" id="ARBA00005141"/>
    </source>
</evidence>
<dbReference type="SUPFAM" id="SSF53448">
    <property type="entry name" value="Nucleotide-diphospho-sugar transferases"/>
    <property type="match status" value="1"/>
</dbReference>
<dbReference type="GO" id="GO:0016788">
    <property type="term" value="F:hydrolase activity, acting on ester bonds"/>
    <property type="evidence" value="ECO:0007669"/>
    <property type="project" value="InterPro"/>
</dbReference>
<sequence>MSTLERVVAVIPARAGSVGVRGKNLREVGGVPLVARAVASALAAASIDRVIVSTDGDEIAAVAEDAGAEVVRRPAALSTGTASSESAVTHALDVLAARGQVPEVVVFMQATSPFTRSEDLDAAVARVTGGENDVVFAAVETHAFLWRLGEHGDAEGVNHDPSYRPMRQDLQPQYQETGAFYVLDAAGFRRTGHRFFGRVGVAVIESSFDIDTEHDLRVADAIAHLQQPRPVASVAASSAGCDAIPAPRASVDHGADRSLLASSAFELEQEFGRELGDELAGLASVRAVVTDFDGVHTDDRVQVDQNGIESVTVNRRDGLGVRLLREAGIPVVILSTEANPVVGARGAKLGVEVLQGIDDKAAALGRWAADAGVPLADIAYLGNDLNDLGALRAVGWPFAVGDAHPAAMAASRHVLATPGGAGAVRELADLILEQHAPDQKAQS</sequence>
<dbReference type="KEGG" id="huw:FPZ11_09365"/>
<dbReference type="Gene3D" id="3.40.50.1000">
    <property type="entry name" value="HAD superfamily/HAD-like"/>
    <property type="match status" value="1"/>
</dbReference>
<keyword evidence="11" id="KW-0808">Transferase</keyword>
<evidence type="ECO:0000256" key="2">
    <source>
        <dbReference type="ARBA" id="ARBA00001946"/>
    </source>
</evidence>
<comment type="subunit">
    <text evidence="6">Homotetramer.</text>
</comment>
<dbReference type="GO" id="GO:0008781">
    <property type="term" value="F:N-acylneuraminate cytidylyltransferase activity"/>
    <property type="evidence" value="ECO:0007669"/>
    <property type="project" value="UniProtKB-EC"/>
</dbReference>
<keyword evidence="11" id="KW-0548">Nucleotidyltransferase</keyword>
<dbReference type="GO" id="GO:0046872">
    <property type="term" value="F:metal ion binding"/>
    <property type="evidence" value="ECO:0007669"/>
    <property type="project" value="UniProtKB-KW"/>
</dbReference>
<accession>A0A5B8M625</accession>
<evidence type="ECO:0000313" key="11">
    <source>
        <dbReference type="EMBL" id="QDZ14940.1"/>
    </source>
</evidence>
<dbReference type="InterPro" id="IPR010023">
    <property type="entry name" value="KdsC_fam"/>
</dbReference>
<dbReference type="SFLD" id="SFLDG01138">
    <property type="entry name" value="C1.6.2:_Deoxy-d-mannose-octulo"/>
    <property type="match status" value="1"/>
</dbReference>
<dbReference type="Proteomes" id="UP000320216">
    <property type="component" value="Chromosome"/>
</dbReference>
<dbReference type="SFLD" id="SFLDG01136">
    <property type="entry name" value="C1.6:_Phosphoserine_Phosphatas"/>
    <property type="match status" value="1"/>
</dbReference>
<comment type="similarity">
    <text evidence="5">Belongs to the CMP-NeuNAc synthase family.</text>
</comment>
<evidence type="ECO:0000256" key="6">
    <source>
        <dbReference type="ARBA" id="ARBA00011881"/>
    </source>
</evidence>
<dbReference type="InterPro" id="IPR003329">
    <property type="entry name" value="Cytidylyl_trans"/>
</dbReference>
<keyword evidence="10" id="KW-0460">Magnesium</keyword>
<comment type="similarity">
    <text evidence="4">Belongs to the KdsC family.</text>
</comment>
<dbReference type="Pfam" id="PF02348">
    <property type="entry name" value="CTP_transf_3"/>
    <property type="match status" value="1"/>
</dbReference>
<keyword evidence="12" id="KW-1185">Reference proteome</keyword>
<organism evidence="11 12">
    <name type="scientific">Humibacter ginsenosidimutans</name>
    <dbReference type="NCBI Taxonomy" id="2599293"/>
    <lineage>
        <taxon>Bacteria</taxon>
        <taxon>Bacillati</taxon>
        <taxon>Actinomycetota</taxon>
        <taxon>Actinomycetes</taxon>
        <taxon>Micrococcales</taxon>
        <taxon>Microbacteriaceae</taxon>
        <taxon>Humibacter</taxon>
    </lineage>
</organism>
<dbReference type="EC" id="2.7.7.43" evidence="7"/>
<gene>
    <name evidence="11" type="ORF">FPZ11_09365</name>
</gene>
<dbReference type="CDD" id="cd02513">
    <property type="entry name" value="CMP-NeuAc_Synthase"/>
    <property type="match status" value="1"/>
</dbReference>
<comment type="catalytic activity">
    <reaction evidence="1">
        <text>an N-acylneuraminate + CTP = a CMP-N-acyl-beta-neuraminate + diphosphate</text>
        <dbReference type="Rhea" id="RHEA:11344"/>
        <dbReference type="ChEBI" id="CHEBI:33019"/>
        <dbReference type="ChEBI" id="CHEBI:37563"/>
        <dbReference type="ChEBI" id="CHEBI:60073"/>
        <dbReference type="ChEBI" id="CHEBI:68671"/>
        <dbReference type="EC" id="2.7.7.43"/>
    </reaction>
</comment>
<dbReference type="GO" id="GO:0006054">
    <property type="term" value="P:N-acetylneuraminate metabolic process"/>
    <property type="evidence" value="ECO:0007669"/>
    <property type="project" value="UniProtKB-UniPathway"/>
</dbReference>
<reference evidence="11 12" key="1">
    <citation type="submission" date="2019-07" db="EMBL/GenBank/DDBJ databases">
        <title>Full genome sequence of Humibacter sp. WJ7-1.</title>
        <authorList>
            <person name="Im W.-T."/>
        </authorList>
    </citation>
    <scope>NUCLEOTIDE SEQUENCE [LARGE SCALE GENOMIC DNA]</scope>
    <source>
        <strain evidence="11 12">WJ7-1</strain>
    </source>
</reference>
<proteinExistence type="inferred from homology"/>
<name>A0A5B8M625_9MICO</name>